<dbReference type="SMART" id="SM00421">
    <property type="entry name" value="HTH_LUXR"/>
    <property type="match status" value="1"/>
</dbReference>
<dbReference type="Gene3D" id="1.25.40.10">
    <property type="entry name" value="Tetratricopeptide repeat domain"/>
    <property type="match status" value="1"/>
</dbReference>
<dbReference type="SUPFAM" id="SSF52540">
    <property type="entry name" value="P-loop containing nucleoside triphosphate hydrolases"/>
    <property type="match status" value="1"/>
</dbReference>
<accession>A0A1H3RS15</accession>
<dbReference type="InterPro" id="IPR011990">
    <property type="entry name" value="TPR-like_helical_dom_sf"/>
</dbReference>
<dbReference type="OrthoDB" id="134985at2"/>
<dbReference type="Gene3D" id="1.10.10.10">
    <property type="entry name" value="Winged helix-like DNA-binding domain superfamily/Winged helix DNA-binding domain"/>
    <property type="match status" value="1"/>
</dbReference>
<dbReference type="InterPro" id="IPR036388">
    <property type="entry name" value="WH-like_DNA-bd_sf"/>
</dbReference>
<dbReference type="Gene3D" id="3.40.50.300">
    <property type="entry name" value="P-loop containing nucleotide triphosphate hydrolases"/>
    <property type="match status" value="1"/>
</dbReference>
<evidence type="ECO:0000259" key="5">
    <source>
        <dbReference type="PROSITE" id="PS50043"/>
    </source>
</evidence>
<reference evidence="7" key="1">
    <citation type="submission" date="2016-10" db="EMBL/GenBank/DDBJ databases">
        <authorList>
            <person name="Varghese N."/>
            <person name="Submissions S."/>
        </authorList>
    </citation>
    <scope>NUCLEOTIDE SEQUENCE [LARGE SCALE GENOMIC DNA]</scope>
    <source>
        <strain evidence="7">DSM 45245</strain>
    </source>
</reference>
<feature type="region of interest" description="Disordered" evidence="4">
    <location>
        <begin position="1"/>
        <end position="24"/>
    </location>
</feature>
<dbReference type="GO" id="GO:0003677">
    <property type="term" value="F:DNA binding"/>
    <property type="evidence" value="ECO:0007669"/>
    <property type="project" value="UniProtKB-KW"/>
</dbReference>
<keyword evidence="2" id="KW-0238">DNA-binding</keyword>
<evidence type="ECO:0000313" key="6">
    <source>
        <dbReference type="EMBL" id="SDZ28433.1"/>
    </source>
</evidence>
<dbReference type="InterPro" id="IPR027417">
    <property type="entry name" value="P-loop_NTPase"/>
</dbReference>
<evidence type="ECO:0000256" key="3">
    <source>
        <dbReference type="ARBA" id="ARBA00023163"/>
    </source>
</evidence>
<dbReference type="Pfam" id="PF00196">
    <property type="entry name" value="GerE"/>
    <property type="match status" value="1"/>
</dbReference>
<sequence>MREDVTRVGRGRPDRRGAARDEPTIAAHPVLPRLPGPLVERPRLSSLLDAGGARPVTVLAAPAGWGKTTLLNVGARRAAAHHPVAWVTVPPGDDSHFWSRVHAALPPDVRGEPPPRAPDERYLTRLADALARQPAPTLLILDELDHVRNARVLQGVAFLLRHGVGRLRLLIAARTPPALPLHRWRLTGELTELGPRRLAFSRAETARYLVGHGLPLARPELDRLQARTGGWPAAVRLATLALAHAATGEAEPFAEHLVARLPDREPRGLRDVLLDTSIVDDVTSGPPADPEFAVAHAAARPGPGPAGAALRVAERAAQPFVGPRRARSAVIATALCLADAQQAGDRDRVRVLAARLLTLAAPGEGRGRDASEPAAAQAIALTALGEEALAAGELAAAELRLGAAVAAAYRCGLQAARAAALGRLAFLRALRGELTAARTAARAAIGAGRDGQPCRTPGAGYAYLALALAAFFRDRLDDAETQLCLAAGDHDLALPAWVGALRALVRSATGDRRGAMAALRATRRRRGRPAPGRCAGQWCAAVEAELLLGGGDPDAARRRLAPLVEGPAGPPALFAVTLARGALRDGDPHVATRLLPPWTEDHGLPVPVRLAAAVVEARAARDLGDQRRTHAALARVRELAEPEGYRRVFGEVVPAAPAQLAEQPAGMAVSAGGPSAETPADPAGDPLTDRELTVLRHLQGVLSNVEIAAELRLSVNTVKTHVRSIYRKLDASRRREAVRRARELRLL</sequence>
<dbReference type="RefSeq" id="WP_091560009.1">
    <property type="nucleotide sequence ID" value="NZ_FNPH01000009.1"/>
</dbReference>
<keyword evidence="1" id="KW-0805">Transcription regulation</keyword>
<dbReference type="EMBL" id="FNPH01000009">
    <property type="protein sequence ID" value="SDZ28433.1"/>
    <property type="molecule type" value="Genomic_DNA"/>
</dbReference>
<dbReference type="PRINTS" id="PR00038">
    <property type="entry name" value="HTHLUXR"/>
</dbReference>
<name>A0A1H3RS15_9ACTN</name>
<dbReference type="STRING" id="405436.SAMN05444365_10935"/>
<organism evidence="6 7">
    <name type="scientific">Micromonospora pattaloongensis</name>
    <dbReference type="NCBI Taxonomy" id="405436"/>
    <lineage>
        <taxon>Bacteria</taxon>
        <taxon>Bacillati</taxon>
        <taxon>Actinomycetota</taxon>
        <taxon>Actinomycetes</taxon>
        <taxon>Micromonosporales</taxon>
        <taxon>Micromonosporaceae</taxon>
        <taxon>Micromonospora</taxon>
    </lineage>
</organism>
<dbReference type="AlphaFoldDB" id="A0A1H3RS15"/>
<feature type="domain" description="HTH luxR-type" evidence="5">
    <location>
        <begin position="680"/>
        <end position="745"/>
    </location>
</feature>
<dbReference type="PANTHER" id="PTHR44688:SF16">
    <property type="entry name" value="DNA-BINDING TRANSCRIPTIONAL ACTIVATOR DEVR_DOSR"/>
    <property type="match status" value="1"/>
</dbReference>
<evidence type="ECO:0000256" key="2">
    <source>
        <dbReference type="ARBA" id="ARBA00023125"/>
    </source>
</evidence>
<feature type="compositionally biased region" description="Basic and acidic residues" evidence="4">
    <location>
        <begin position="1"/>
        <end position="23"/>
    </location>
</feature>
<dbReference type="PROSITE" id="PS50043">
    <property type="entry name" value="HTH_LUXR_2"/>
    <property type="match status" value="1"/>
</dbReference>
<dbReference type="SUPFAM" id="SSF46894">
    <property type="entry name" value="C-terminal effector domain of the bipartite response regulators"/>
    <property type="match status" value="1"/>
</dbReference>
<dbReference type="InterPro" id="IPR016032">
    <property type="entry name" value="Sig_transdc_resp-reg_C-effctor"/>
</dbReference>
<dbReference type="PANTHER" id="PTHR44688">
    <property type="entry name" value="DNA-BINDING TRANSCRIPTIONAL ACTIVATOR DEVR_DOSR"/>
    <property type="match status" value="1"/>
</dbReference>
<evidence type="ECO:0000256" key="1">
    <source>
        <dbReference type="ARBA" id="ARBA00023015"/>
    </source>
</evidence>
<dbReference type="CDD" id="cd06170">
    <property type="entry name" value="LuxR_C_like"/>
    <property type="match status" value="1"/>
</dbReference>
<dbReference type="InterPro" id="IPR000792">
    <property type="entry name" value="Tscrpt_reg_LuxR_C"/>
</dbReference>
<proteinExistence type="predicted"/>
<protein>
    <submittedName>
        <fullName evidence="6">LuxR family transcriptional regulator, maltose regulon positive regulatory protein</fullName>
    </submittedName>
</protein>
<dbReference type="GO" id="GO:0006355">
    <property type="term" value="P:regulation of DNA-templated transcription"/>
    <property type="evidence" value="ECO:0007669"/>
    <property type="project" value="InterPro"/>
</dbReference>
<keyword evidence="7" id="KW-1185">Reference proteome</keyword>
<dbReference type="Proteomes" id="UP000242415">
    <property type="component" value="Unassembled WGS sequence"/>
</dbReference>
<gene>
    <name evidence="6" type="ORF">SAMN05444365_10935</name>
</gene>
<evidence type="ECO:0000256" key="4">
    <source>
        <dbReference type="SAM" id="MobiDB-lite"/>
    </source>
</evidence>
<keyword evidence="3" id="KW-0804">Transcription</keyword>
<evidence type="ECO:0000313" key="7">
    <source>
        <dbReference type="Proteomes" id="UP000242415"/>
    </source>
</evidence>